<name>A0A494YY29_9BACL</name>
<dbReference type="OrthoDB" id="9813906at2"/>
<feature type="transmembrane region" description="Helical" evidence="6">
    <location>
        <begin position="218"/>
        <end position="239"/>
    </location>
</feature>
<reference evidence="7 8" key="1">
    <citation type="journal article" date="2016" name="Antonie Van Leeuwenhoek">
        <title>Lysinibacillus endophyticus sp. nov., an indole-3-acetic acid producing endophytic bacterium isolated from corn root (Zea mays cv. Xinken-5).</title>
        <authorList>
            <person name="Yu J."/>
            <person name="Guan X."/>
            <person name="Liu C."/>
            <person name="Xiang W."/>
            <person name="Yu Z."/>
            <person name="Liu X."/>
            <person name="Wang G."/>
        </authorList>
    </citation>
    <scope>NUCLEOTIDE SEQUENCE [LARGE SCALE GENOMIC DNA]</scope>
    <source>
        <strain evidence="7 8">DSM 100506</strain>
    </source>
</reference>
<dbReference type="EMBL" id="RBZN01000033">
    <property type="protein sequence ID" value="RKQ15140.1"/>
    <property type="molecule type" value="Genomic_DNA"/>
</dbReference>
<evidence type="ECO:0000256" key="2">
    <source>
        <dbReference type="ARBA" id="ARBA00022475"/>
    </source>
</evidence>
<keyword evidence="5 6" id="KW-0472">Membrane</keyword>
<comment type="caution">
    <text evidence="7">The sequence shown here is derived from an EMBL/GenBank/DDBJ whole genome shotgun (WGS) entry which is preliminary data.</text>
</comment>
<dbReference type="InterPro" id="IPR001851">
    <property type="entry name" value="ABC_transp_permease"/>
</dbReference>
<feature type="transmembrane region" description="Helical" evidence="6">
    <location>
        <begin position="21"/>
        <end position="39"/>
    </location>
</feature>
<proteinExistence type="predicted"/>
<dbReference type="Proteomes" id="UP000272238">
    <property type="component" value="Unassembled WGS sequence"/>
</dbReference>
<evidence type="ECO:0000256" key="5">
    <source>
        <dbReference type="ARBA" id="ARBA00023136"/>
    </source>
</evidence>
<dbReference type="PANTHER" id="PTHR32196">
    <property type="entry name" value="ABC TRANSPORTER PERMEASE PROTEIN YPHD-RELATED-RELATED"/>
    <property type="match status" value="1"/>
</dbReference>
<evidence type="ECO:0000256" key="3">
    <source>
        <dbReference type="ARBA" id="ARBA00022692"/>
    </source>
</evidence>
<dbReference type="AlphaFoldDB" id="A0A494YY29"/>
<evidence type="ECO:0000256" key="1">
    <source>
        <dbReference type="ARBA" id="ARBA00004651"/>
    </source>
</evidence>
<keyword evidence="8" id="KW-1185">Reference proteome</keyword>
<feature type="transmembrane region" description="Helical" evidence="6">
    <location>
        <begin position="126"/>
        <end position="144"/>
    </location>
</feature>
<organism evidence="7 8">
    <name type="scientific">Ureibacillus endophyticus</name>
    <dbReference type="NCBI Taxonomy" id="1978490"/>
    <lineage>
        <taxon>Bacteria</taxon>
        <taxon>Bacillati</taxon>
        <taxon>Bacillota</taxon>
        <taxon>Bacilli</taxon>
        <taxon>Bacillales</taxon>
        <taxon>Caryophanaceae</taxon>
        <taxon>Ureibacillus</taxon>
    </lineage>
</organism>
<dbReference type="CDD" id="cd06579">
    <property type="entry name" value="TM_PBP1_transp_AraH_like"/>
    <property type="match status" value="1"/>
</dbReference>
<keyword evidence="4 6" id="KW-1133">Transmembrane helix</keyword>
<protein>
    <submittedName>
        <fullName evidence="7">ABC transporter permease</fullName>
    </submittedName>
</protein>
<dbReference type="GO" id="GO:0022857">
    <property type="term" value="F:transmembrane transporter activity"/>
    <property type="evidence" value="ECO:0007669"/>
    <property type="project" value="InterPro"/>
</dbReference>
<accession>A0A494YY29</accession>
<feature type="transmembrane region" description="Helical" evidence="6">
    <location>
        <begin position="51"/>
        <end position="71"/>
    </location>
</feature>
<keyword evidence="3 6" id="KW-0812">Transmembrane</keyword>
<sequence>MENIKSLPIEKKFNWNKLKDILLPFLALAILVVVFSIMNENFLTGNNISNLLRQMSILLIVALAGTLVILIGSIDLSVGSIVTLSGTIAALTIPTMGVWAVFVGMAIGMIAGMINGLIFTIFKIPSFLVTLGMMSAFAGLSNYISQGKPITFFNQSFSNLAQGALIPGIPNLFLFGIICFVVMYLISTRTVFGRNVFAVGGGEKVAALSGIKINRLKVIVFSISGILCGLAGALLAARIGAGTPRMGDPYLLDSIAAIVIGGTALSGGIGGIQKTIIGVLVITVLSNGMNITGIHPYIQEIVKGIVVVAAVAVTTDRNKFSLTK</sequence>
<feature type="transmembrane region" description="Helical" evidence="6">
    <location>
        <begin position="164"/>
        <end position="186"/>
    </location>
</feature>
<evidence type="ECO:0000256" key="4">
    <source>
        <dbReference type="ARBA" id="ARBA00022989"/>
    </source>
</evidence>
<dbReference type="GO" id="GO:0005886">
    <property type="term" value="C:plasma membrane"/>
    <property type="evidence" value="ECO:0007669"/>
    <property type="project" value="UniProtKB-SubCell"/>
</dbReference>
<dbReference type="RefSeq" id="WP_121215102.1">
    <property type="nucleotide sequence ID" value="NZ_RBZN01000033.1"/>
</dbReference>
<gene>
    <name evidence="7" type="ORF">D8M03_12365</name>
</gene>
<dbReference type="Pfam" id="PF02653">
    <property type="entry name" value="BPD_transp_2"/>
    <property type="match status" value="1"/>
</dbReference>
<comment type="subcellular location">
    <subcellularLocation>
        <location evidence="1">Cell membrane</location>
        <topology evidence="1">Multi-pass membrane protein</topology>
    </subcellularLocation>
</comment>
<feature type="transmembrane region" description="Helical" evidence="6">
    <location>
        <begin position="251"/>
        <end position="272"/>
    </location>
</feature>
<keyword evidence="2" id="KW-1003">Cell membrane</keyword>
<evidence type="ECO:0000256" key="6">
    <source>
        <dbReference type="SAM" id="Phobius"/>
    </source>
</evidence>
<evidence type="ECO:0000313" key="8">
    <source>
        <dbReference type="Proteomes" id="UP000272238"/>
    </source>
</evidence>
<evidence type="ECO:0000313" key="7">
    <source>
        <dbReference type="EMBL" id="RKQ15140.1"/>
    </source>
</evidence>
<feature type="transmembrane region" description="Helical" evidence="6">
    <location>
        <begin position="99"/>
        <end position="119"/>
    </location>
</feature>